<evidence type="ECO:0000256" key="6">
    <source>
        <dbReference type="PIRSR" id="PIRSR601548-10"/>
    </source>
</evidence>
<dbReference type="AlphaFoldDB" id="A0AB34HQH3"/>
<keyword evidence="7" id="KW-0862">Zinc</keyword>
<feature type="binding site" evidence="7">
    <location>
        <position position="574"/>
    </location>
    <ligand>
        <name>Zn(2+)</name>
        <dbReference type="ChEBI" id="CHEBI:29105"/>
        <label>2</label>
        <note>catalytic</note>
    </ligand>
</feature>
<feature type="transmembrane region" description="Helical" evidence="9">
    <location>
        <begin position="906"/>
        <end position="928"/>
    </location>
</feature>
<keyword evidence="4 8" id="KW-1015">Disulfide bond</keyword>
<dbReference type="GO" id="GO:0008237">
    <property type="term" value="F:metallopeptidase activity"/>
    <property type="evidence" value="ECO:0007669"/>
    <property type="project" value="InterPro"/>
</dbReference>
<feature type="binding site" evidence="7">
    <location>
        <position position="546"/>
    </location>
    <ligand>
        <name>Zn(2+)</name>
        <dbReference type="ChEBI" id="CHEBI:29105"/>
        <label>2</label>
        <note>catalytic</note>
    </ligand>
</feature>
<feature type="disulfide bond" evidence="8">
    <location>
        <begin position="484"/>
        <end position="502"/>
    </location>
</feature>
<evidence type="ECO:0000256" key="2">
    <source>
        <dbReference type="ARBA" id="ARBA00008139"/>
    </source>
</evidence>
<dbReference type="GO" id="GO:0003084">
    <property type="term" value="P:positive regulation of systemic arterial blood pressure"/>
    <property type="evidence" value="ECO:0007669"/>
    <property type="project" value="TreeGrafter"/>
</dbReference>
<dbReference type="InterPro" id="IPR001548">
    <property type="entry name" value="Peptidase_M2"/>
</dbReference>
<keyword evidence="9" id="KW-0812">Transmembrane</keyword>
<protein>
    <recommendedName>
        <fullName evidence="12">Angiotensin-converting enzyme</fullName>
    </recommendedName>
</protein>
<evidence type="ECO:0000313" key="11">
    <source>
        <dbReference type="Proteomes" id="UP001159641"/>
    </source>
</evidence>
<dbReference type="GO" id="GO:0003081">
    <property type="term" value="P:regulation of systemic arterial blood pressure by renin-angiotensin"/>
    <property type="evidence" value="ECO:0007669"/>
    <property type="project" value="TreeGrafter"/>
</dbReference>
<evidence type="ECO:0000256" key="7">
    <source>
        <dbReference type="PIRSR" id="PIRSR601548-8"/>
    </source>
</evidence>
<dbReference type="GO" id="GO:0005886">
    <property type="term" value="C:plasma membrane"/>
    <property type="evidence" value="ECO:0007669"/>
    <property type="project" value="TreeGrafter"/>
</dbReference>
<name>A0AB34HQH3_ESCRO</name>
<comment type="cofactor">
    <cofactor evidence="1">
        <name>chloride</name>
        <dbReference type="ChEBI" id="CHEBI:17996"/>
    </cofactor>
</comment>
<feature type="transmembrane region" description="Helical" evidence="9">
    <location>
        <begin position="833"/>
        <end position="854"/>
    </location>
</feature>
<dbReference type="Proteomes" id="UP001159641">
    <property type="component" value="Unassembled WGS sequence"/>
</dbReference>
<dbReference type="Gene3D" id="1.10.1370.30">
    <property type="match status" value="1"/>
</dbReference>
<accession>A0AB34HQH3</accession>
<proteinExistence type="inferred from homology"/>
<keyword evidence="5 6" id="KW-0325">Glycoprotein</keyword>
<sequence>MTDAQSRSEQALLRRASSLVGVGVGGRYFVSFVIQFQFHEALCQAAGHKGPLHECDIYQSQEAGKRLADAMKLGFSRPWPEAMRLITGQPNMSAAAMMTYFKPLLDWLVTENRRHGEKLGWPQYNWTPNSARLEDSFPGSGRVNFLGLSLEEEQARVGQWVLLFLGVALLVATLGLTQRLFSIRHRSLHQPHPEPQFGSELLTLALMNKLYNETVAKAFLQFYEHTAQVVWNQFMEATWNYVTNITKKNREEMLDKDAERPQHTLYFGMRALLFKIASFQDPAVKRVLSELQNLDRAALPKEELREYSQIVAHMETTYSMAQLNGYKDMGALWRSTYESDTLEEDLEQLFQELQPLYLSLHAYVRRALYRFYGPELIDPRGPSLPTFWVKPQLAAEAGRAEWASKQAGNVWAQSWVNILDPVLPFPEKPPEDITKIMRGQQWKSEKMFQEAEKFVTSPGLLSTPPGFWKNSKMERPMNGREVECHASAWDFYNGKDFRSSACGQHHPPASAPSALHLSAWLRRAAGVGGIKKCTEVTIEDLLAIFHQMGRIQYFLQYKNPSVIFRAGANPAFAEAVGSHLLSRGLLSHQHQDEEEEVGFLMNVALEKIAFIPFAYLVDLFRWKVFDGTIEKAVYNQEWWNLRLKYQGLCPPVPRTEDDFDPGTKFHISASLPYIWYFLSLVLQFQFHEALCKASGHPAGKLLEDVLKLGSSKPWPEVLQKITGGTKVSTKALMTYFKPLLNCLVTENVRRGEILGWPHFSCSFEGKALNFGLEGRCQRLREKARGSQILSDHHEVPSPVPPARQDSYVFHRERNRVAFLGLELDPAQAKSGQWVFLALSFVMLLVVLLLAYRLYILEKSSLAQDTSARDTSTQDTSAQDTSALKSPPKAYFLGIAMEPHQVVKKQWLLLGLCLILMLCSIGLTIRIFTQHNRKPPWMRAEWWSWD</sequence>
<organism evidence="10 11">
    <name type="scientific">Eschrichtius robustus</name>
    <name type="common">California gray whale</name>
    <name type="synonym">Eschrichtius gibbosus</name>
    <dbReference type="NCBI Taxonomy" id="9764"/>
    <lineage>
        <taxon>Eukaryota</taxon>
        <taxon>Metazoa</taxon>
        <taxon>Chordata</taxon>
        <taxon>Craniata</taxon>
        <taxon>Vertebrata</taxon>
        <taxon>Euteleostomi</taxon>
        <taxon>Mammalia</taxon>
        <taxon>Eutheria</taxon>
        <taxon>Laurasiatheria</taxon>
        <taxon>Artiodactyla</taxon>
        <taxon>Whippomorpha</taxon>
        <taxon>Cetacea</taxon>
        <taxon>Mysticeti</taxon>
        <taxon>Eschrichtiidae</taxon>
        <taxon>Eschrichtius</taxon>
    </lineage>
</organism>
<dbReference type="EMBL" id="JAIQCJ010001017">
    <property type="protein sequence ID" value="KAJ8793125.1"/>
    <property type="molecule type" value="Genomic_DNA"/>
</dbReference>
<reference evidence="10 11" key="1">
    <citation type="submission" date="2022-11" db="EMBL/GenBank/DDBJ databases">
        <title>Whole genome sequence of Eschrichtius robustus ER-17-0199.</title>
        <authorList>
            <person name="Bruniche-Olsen A."/>
            <person name="Black A.N."/>
            <person name="Fields C.J."/>
            <person name="Walden K."/>
            <person name="Dewoody J.A."/>
        </authorList>
    </citation>
    <scope>NUCLEOTIDE SEQUENCE [LARGE SCALE GENOMIC DNA]</scope>
    <source>
        <strain evidence="10">ER-17-0199</strain>
        <tissue evidence="10">Blubber</tissue>
    </source>
</reference>
<evidence type="ECO:0000256" key="4">
    <source>
        <dbReference type="ARBA" id="ARBA00023157"/>
    </source>
</evidence>
<dbReference type="CDD" id="cd06461">
    <property type="entry name" value="M2_ACE"/>
    <property type="match status" value="1"/>
</dbReference>
<keyword evidence="9" id="KW-1133">Transmembrane helix</keyword>
<comment type="caution">
    <text evidence="10">The sequence shown here is derived from an EMBL/GenBank/DDBJ whole genome shotgun (WGS) entry which is preliminary data.</text>
</comment>
<dbReference type="Pfam" id="PF01401">
    <property type="entry name" value="Peptidase_M2"/>
    <property type="match status" value="3"/>
</dbReference>
<dbReference type="SUPFAM" id="SSF55486">
    <property type="entry name" value="Metalloproteases ('zincins'), catalytic domain"/>
    <property type="match status" value="2"/>
</dbReference>
<evidence type="ECO:0000256" key="9">
    <source>
        <dbReference type="SAM" id="Phobius"/>
    </source>
</evidence>
<keyword evidence="3" id="KW-0732">Signal</keyword>
<evidence type="ECO:0000313" key="10">
    <source>
        <dbReference type="EMBL" id="KAJ8793125.1"/>
    </source>
</evidence>
<dbReference type="GO" id="GO:0008241">
    <property type="term" value="F:peptidyl-dipeptidase activity"/>
    <property type="evidence" value="ECO:0007669"/>
    <property type="project" value="InterPro"/>
</dbReference>
<comment type="caution">
    <text evidence="8">Lacks conserved residue(s) required for the propagation of feature annotation.</text>
</comment>
<comment type="similarity">
    <text evidence="2 8">Belongs to the peptidase M2 family.</text>
</comment>
<evidence type="ECO:0000256" key="5">
    <source>
        <dbReference type="ARBA" id="ARBA00023180"/>
    </source>
</evidence>
<dbReference type="PANTHER" id="PTHR10514">
    <property type="entry name" value="ANGIOTENSIN-CONVERTING ENZYME"/>
    <property type="match status" value="1"/>
</dbReference>
<feature type="transmembrane region" description="Helical" evidence="9">
    <location>
        <begin position="157"/>
        <end position="177"/>
    </location>
</feature>
<evidence type="ECO:0008006" key="12">
    <source>
        <dbReference type="Google" id="ProtNLM"/>
    </source>
</evidence>
<keyword evidence="9" id="KW-0472">Membrane</keyword>
<gene>
    <name evidence="10" type="ORF">J1605_003802</name>
</gene>
<evidence type="ECO:0000256" key="8">
    <source>
        <dbReference type="PROSITE-ProRule" id="PRU01355"/>
    </source>
</evidence>
<feature type="glycosylation site" description="N-linked (GlcNAc...) asparagine" evidence="6">
    <location>
        <position position="244"/>
    </location>
</feature>
<dbReference type="GO" id="GO:0006508">
    <property type="term" value="P:proteolysis"/>
    <property type="evidence" value="ECO:0007669"/>
    <property type="project" value="InterPro"/>
</dbReference>
<keyword evidence="11" id="KW-1185">Reference proteome</keyword>
<evidence type="ECO:0000256" key="3">
    <source>
        <dbReference type="ARBA" id="ARBA00022729"/>
    </source>
</evidence>
<dbReference type="PROSITE" id="PS52011">
    <property type="entry name" value="PEPTIDASE_M2"/>
    <property type="match status" value="2"/>
</dbReference>
<dbReference type="PANTHER" id="PTHR10514:SF41">
    <property type="entry name" value="ANGIOTENSIN-CONVERTING ENZYME-LIKE PROTEIN ACE3"/>
    <property type="match status" value="1"/>
</dbReference>
<evidence type="ECO:0000256" key="1">
    <source>
        <dbReference type="ARBA" id="ARBA00001923"/>
    </source>
</evidence>
<keyword evidence="7" id="KW-0479">Metal-binding</keyword>